<accession>A0ABX7QWV9</accession>
<dbReference type="EMBL" id="CP071503">
    <property type="protein sequence ID" value="QSX35527.1"/>
    <property type="molecule type" value="Genomic_DNA"/>
</dbReference>
<reference evidence="1 2" key="1">
    <citation type="submission" date="2021-03" db="EMBL/GenBank/DDBJ databases">
        <title>Novel species identification of genus Shewanella.</title>
        <authorList>
            <person name="Liu G."/>
            <person name="Zhang Q."/>
        </authorList>
    </citation>
    <scope>NUCLEOTIDE SEQUENCE [LARGE SCALE GENOMIC DNA]</scope>
    <source>
        <strain evidence="1 2">FJAT-51800</strain>
    </source>
</reference>
<evidence type="ECO:0000313" key="2">
    <source>
        <dbReference type="Proteomes" id="UP000662770"/>
    </source>
</evidence>
<evidence type="ECO:0000313" key="1">
    <source>
        <dbReference type="EMBL" id="QSX35527.1"/>
    </source>
</evidence>
<protein>
    <submittedName>
        <fullName evidence="1">Uncharacterized protein</fullName>
    </submittedName>
</protein>
<gene>
    <name evidence="1" type="ORF">JYB87_14385</name>
</gene>
<proteinExistence type="predicted"/>
<dbReference type="Proteomes" id="UP000662770">
    <property type="component" value="Chromosome"/>
</dbReference>
<sequence>MLLLLLLVAAFKINQLHQNSQQLMLSCSSELFDRRLEAGADDEHYLVVDLQLNGAKAVLNYRYFDMDGAAAGTLLMDGKVERLADKQYQISIDHKQELDGTGQMPAHMQYVSYISNINLNRDGNHLLSIEILDVDASKDYAVVRFQPSNTVCGCRLMH</sequence>
<name>A0ABX7QWV9_9GAMM</name>
<keyword evidence="2" id="KW-1185">Reference proteome</keyword>
<organism evidence="1 2">
    <name type="scientific">Shewanella avicenniae</name>
    <dbReference type="NCBI Taxonomy" id="2814294"/>
    <lineage>
        <taxon>Bacteria</taxon>
        <taxon>Pseudomonadati</taxon>
        <taxon>Pseudomonadota</taxon>
        <taxon>Gammaproteobacteria</taxon>
        <taxon>Alteromonadales</taxon>
        <taxon>Shewanellaceae</taxon>
        <taxon>Shewanella</taxon>
    </lineage>
</organism>